<keyword evidence="1" id="KW-0645">Protease</keyword>
<dbReference type="Pfam" id="PF06337">
    <property type="entry name" value="DUSP"/>
    <property type="match status" value="1"/>
</dbReference>
<dbReference type="GO" id="GO:0006508">
    <property type="term" value="P:proteolysis"/>
    <property type="evidence" value="ECO:0007669"/>
    <property type="project" value="UniProtKB-KW"/>
</dbReference>
<feature type="domain" description="USP" evidence="2">
    <location>
        <begin position="13"/>
        <end position="352"/>
    </location>
</feature>
<sequence>MNESTKIVTPGLTGLANLGNTCYINSAIQCLSHLPPIRSYFTSVFKMMTKSEKPDSFVLMPFQELILDLWDGQENIRPETFVMNSYMLSGDYRPNLQQDAQEFLRKLLDSLDTGIKSVIPGPNTIVTDTFQGKIETKIVCKECNGETIKRDDFLDIPLSLPDRKELKNLHKKSASMMCEADQVKYKKKSDKLWTKFKEFCKKGSSIIVSLYDCIINYFKSQEINDIGNLYYCETCQKKCPIEMVYKIAEFPNILVFSVKRFKYSNGSSKIGIHVQLPTIINLKEFGINDEDAEYTLIGLIQHNGGTGAGHYKAYCKNEEDGKWYNFNDKTVSECTIEEVLEAQAYIAFYQKNFISRPKLKKCEEEDRIFIPLNWLNNYEILANPKKIDFRTLTCKHDSFSPYLKDSSLFPISRAQYQSLEYEFGLEGSPFTSLDTCSICIKETADIKQKIITEIKIAKSYKDDPDCEGPWYIVSNLWVQKWINFTNWIPRYTLNPDIPGLIDNFDLYENGEIKKNLEYKKDYRVFNKFLWREFYKIYGCTQIILKKKRDIYSEDAQDDTEIPVETEIVSDNPMRAIINNII</sequence>
<protein>
    <recommendedName>
        <fullName evidence="1">Ubiquitin carboxyl-terminal hydrolase</fullName>
        <ecNumber evidence="1">3.4.19.12</ecNumber>
    </recommendedName>
</protein>
<dbReference type="EC" id="3.4.19.12" evidence="1"/>
<dbReference type="GO" id="GO:0016579">
    <property type="term" value="P:protein deubiquitination"/>
    <property type="evidence" value="ECO:0007669"/>
    <property type="project" value="InterPro"/>
</dbReference>
<dbReference type="PANTHER" id="PTHR21646">
    <property type="entry name" value="UBIQUITIN CARBOXYL-TERMINAL HYDROLASE"/>
    <property type="match status" value="1"/>
</dbReference>
<comment type="caution">
    <text evidence="4">The sequence shown here is derived from an EMBL/GenBank/DDBJ whole genome shotgun (WGS) entry which is preliminary data.</text>
</comment>
<dbReference type="PROSITE" id="PS00972">
    <property type="entry name" value="USP_1"/>
    <property type="match status" value="1"/>
</dbReference>
<evidence type="ECO:0000259" key="2">
    <source>
        <dbReference type="PROSITE" id="PS50235"/>
    </source>
</evidence>
<dbReference type="InterPro" id="IPR001394">
    <property type="entry name" value="Peptidase_C19_UCH"/>
</dbReference>
<dbReference type="PROSITE" id="PS51283">
    <property type="entry name" value="DUSP"/>
    <property type="match status" value="1"/>
</dbReference>
<evidence type="ECO:0000259" key="3">
    <source>
        <dbReference type="PROSITE" id="PS51283"/>
    </source>
</evidence>
<dbReference type="Pfam" id="PF00443">
    <property type="entry name" value="UCH"/>
    <property type="match status" value="1"/>
</dbReference>
<evidence type="ECO:0000313" key="4">
    <source>
        <dbReference type="EMBL" id="CAG9319909.1"/>
    </source>
</evidence>
<keyword evidence="1" id="KW-0788">Thiol protease</keyword>
<keyword evidence="1" id="KW-0378">Hydrolase</keyword>
<dbReference type="EMBL" id="CAJZBQ010000024">
    <property type="protein sequence ID" value="CAG9319909.1"/>
    <property type="molecule type" value="Genomic_DNA"/>
</dbReference>
<feature type="domain" description="DUSP" evidence="3">
    <location>
        <begin position="442"/>
        <end position="551"/>
    </location>
</feature>
<dbReference type="Gene3D" id="3.90.70.10">
    <property type="entry name" value="Cysteine proteinases"/>
    <property type="match status" value="1"/>
</dbReference>
<dbReference type="PROSITE" id="PS00973">
    <property type="entry name" value="USP_2"/>
    <property type="match status" value="1"/>
</dbReference>
<keyword evidence="5" id="KW-1185">Reference proteome</keyword>
<dbReference type="PANTHER" id="PTHR21646:SF86">
    <property type="entry name" value="UBIQUITIN CARBOXYL-TERMINAL HYDROLASE"/>
    <property type="match status" value="1"/>
</dbReference>
<comment type="similarity">
    <text evidence="1">Belongs to the peptidase C19 family.</text>
</comment>
<dbReference type="Proteomes" id="UP001162131">
    <property type="component" value="Unassembled WGS sequence"/>
</dbReference>
<dbReference type="InterPro" id="IPR050185">
    <property type="entry name" value="Ub_carboxyl-term_hydrolase"/>
</dbReference>
<organism evidence="4 5">
    <name type="scientific">Blepharisma stoltei</name>
    <dbReference type="NCBI Taxonomy" id="1481888"/>
    <lineage>
        <taxon>Eukaryota</taxon>
        <taxon>Sar</taxon>
        <taxon>Alveolata</taxon>
        <taxon>Ciliophora</taxon>
        <taxon>Postciliodesmatophora</taxon>
        <taxon>Heterotrichea</taxon>
        <taxon>Heterotrichida</taxon>
        <taxon>Blepharismidae</taxon>
        <taxon>Blepharisma</taxon>
    </lineage>
</organism>
<accession>A0AAU9J233</accession>
<dbReference type="InterPro" id="IPR028889">
    <property type="entry name" value="USP"/>
</dbReference>
<gene>
    <name evidence="4" type="ORF">BSTOLATCC_MIC25154</name>
</gene>
<comment type="catalytic activity">
    <reaction evidence="1">
        <text>Thiol-dependent hydrolysis of ester, thioester, amide, peptide and isopeptide bonds formed by the C-terminal Gly of ubiquitin (a 76-residue protein attached to proteins as an intracellular targeting signal).</text>
        <dbReference type="EC" id="3.4.19.12"/>
    </reaction>
</comment>
<dbReference type="InterPro" id="IPR035927">
    <property type="entry name" value="DUSP-like_sf"/>
</dbReference>
<proteinExistence type="inferred from homology"/>
<dbReference type="AlphaFoldDB" id="A0AAU9J233"/>
<dbReference type="SUPFAM" id="SSF54001">
    <property type="entry name" value="Cysteine proteinases"/>
    <property type="match status" value="1"/>
</dbReference>
<reference evidence="4" key="1">
    <citation type="submission" date="2021-09" db="EMBL/GenBank/DDBJ databases">
        <authorList>
            <consortium name="AG Swart"/>
            <person name="Singh M."/>
            <person name="Singh A."/>
            <person name="Seah K."/>
            <person name="Emmerich C."/>
        </authorList>
    </citation>
    <scope>NUCLEOTIDE SEQUENCE</scope>
    <source>
        <strain evidence="4">ATCC30299</strain>
    </source>
</reference>
<evidence type="ECO:0000313" key="5">
    <source>
        <dbReference type="Proteomes" id="UP001162131"/>
    </source>
</evidence>
<evidence type="ECO:0000256" key="1">
    <source>
        <dbReference type="RuleBase" id="RU366025"/>
    </source>
</evidence>
<dbReference type="InterPro" id="IPR018200">
    <property type="entry name" value="USP_CS"/>
</dbReference>
<keyword evidence="1" id="KW-0833">Ubl conjugation pathway</keyword>
<dbReference type="InterPro" id="IPR038765">
    <property type="entry name" value="Papain-like_cys_pep_sf"/>
</dbReference>
<name>A0AAU9J233_9CILI</name>
<dbReference type="PROSITE" id="PS50235">
    <property type="entry name" value="USP_3"/>
    <property type="match status" value="1"/>
</dbReference>
<dbReference type="InterPro" id="IPR006615">
    <property type="entry name" value="Pept_C19_DUSP"/>
</dbReference>
<dbReference type="Gene3D" id="3.30.2230.10">
    <property type="entry name" value="DUSP-like"/>
    <property type="match status" value="1"/>
</dbReference>
<dbReference type="SUPFAM" id="SSF143791">
    <property type="entry name" value="DUSP-like"/>
    <property type="match status" value="1"/>
</dbReference>
<dbReference type="GO" id="GO:0004843">
    <property type="term" value="F:cysteine-type deubiquitinase activity"/>
    <property type="evidence" value="ECO:0007669"/>
    <property type="project" value="UniProtKB-UniRule"/>
</dbReference>